<name>Q1QLV8_NITHX</name>
<proteinExistence type="predicted"/>
<gene>
    <name evidence="2" type="ordered locus">Nham_1990</name>
</gene>
<sequence>MHCRDDLQGIGFAAQSPSRPYHVALADLYVREHWVDTVCKLNSIPFDGTGERIQREGTWCIYEFAVQLDAIQFGDRFEGRWLRGEEFMYPDRPKGLPQLREPPDMNRFGRRPGGR</sequence>
<evidence type="ECO:0000313" key="2">
    <source>
        <dbReference type="EMBL" id="ABE62789.1"/>
    </source>
</evidence>
<dbReference type="AlphaFoldDB" id="Q1QLV8"/>
<dbReference type="EMBL" id="CP000319">
    <property type="protein sequence ID" value="ABE62789.1"/>
    <property type="molecule type" value="Genomic_DNA"/>
</dbReference>
<feature type="region of interest" description="Disordered" evidence="1">
    <location>
        <begin position="92"/>
        <end position="115"/>
    </location>
</feature>
<keyword evidence="3" id="KW-1185">Reference proteome</keyword>
<evidence type="ECO:0000256" key="1">
    <source>
        <dbReference type="SAM" id="MobiDB-lite"/>
    </source>
</evidence>
<reference evidence="2 3" key="1">
    <citation type="submission" date="2006-03" db="EMBL/GenBank/DDBJ databases">
        <title>Complete sequence of chromosome of Nitrobacter hamburgensis X14.</title>
        <authorList>
            <consortium name="US DOE Joint Genome Institute"/>
            <person name="Copeland A."/>
            <person name="Lucas S."/>
            <person name="Lapidus A."/>
            <person name="Barry K."/>
            <person name="Detter J.C."/>
            <person name="Glavina del Rio T."/>
            <person name="Hammon N."/>
            <person name="Israni S."/>
            <person name="Dalin E."/>
            <person name="Tice H."/>
            <person name="Pitluck S."/>
            <person name="Chain P."/>
            <person name="Malfatti S."/>
            <person name="Shin M."/>
            <person name="Vergez L."/>
            <person name="Schmutz J."/>
            <person name="Larimer F."/>
            <person name="Land M."/>
            <person name="Hauser L."/>
            <person name="Kyrpides N."/>
            <person name="Ivanova N."/>
            <person name="Ward B."/>
            <person name="Arp D."/>
            <person name="Klotz M."/>
            <person name="Stein L."/>
            <person name="O'Mullan G."/>
            <person name="Starkenburg S."/>
            <person name="Sayavedra L."/>
            <person name="Poret-Peterson A.T."/>
            <person name="Gentry M.E."/>
            <person name="Bruce D."/>
            <person name="Richardson P."/>
        </authorList>
    </citation>
    <scope>NUCLEOTIDE SEQUENCE [LARGE SCALE GENOMIC DNA]</scope>
    <source>
        <strain evidence="3">DSM 10229 / NCIMB 13809 / X14</strain>
    </source>
</reference>
<accession>Q1QLV8</accession>
<protein>
    <submittedName>
        <fullName evidence="2">Uncharacterized protein</fullName>
    </submittedName>
</protein>
<dbReference type="Proteomes" id="UP000001953">
    <property type="component" value="Chromosome"/>
</dbReference>
<dbReference type="KEGG" id="nha:Nham_1990"/>
<dbReference type="HOGENOM" id="CLU_2106386_0_0_5"/>
<organism evidence="2 3">
    <name type="scientific">Nitrobacter hamburgensis (strain DSM 10229 / NCIMB 13809 / X14)</name>
    <dbReference type="NCBI Taxonomy" id="323097"/>
    <lineage>
        <taxon>Bacteria</taxon>
        <taxon>Pseudomonadati</taxon>
        <taxon>Pseudomonadota</taxon>
        <taxon>Alphaproteobacteria</taxon>
        <taxon>Hyphomicrobiales</taxon>
        <taxon>Nitrobacteraceae</taxon>
        <taxon>Nitrobacter</taxon>
    </lineage>
</organism>
<evidence type="ECO:0000313" key="3">
    <source>
        <dbReference type="Proteomes" id="UP000001953"/>
    </source>
</evidence>